<proteinExistence type="predicted"/>
<dbReference type="Proteomes" id="UP000060787">
    <property type="component" value="Chromosome"/>
</dbReference>
<gene>
    <name evidence="1" type="ORF">LA76x_1419</name>
</gene>
<dbReference type="EMBL" id="CP011129">
    <property type="protein sequence ID" value="ALN79575.1"/>
    <property type="molecule type" value="Genomic_DNA"/>
</dbReference>
<protein>
    <submittedName>
        <fullName evidence="1">Uncharacterized protein</fullName>
    </submittedName>
</protein>
<dbReference type="AlphaFoldDB" id="A0A0S2F7P7"/>
<reference evidence="1 2" key="1">
    <citation type="journal article" date="2015" name="BMC Genomics">
        <title>Comparative genomics and metabolic profiling of the genus Lysobacter.</title>
        <authorList>
            <person name="de Bruijn I."/>
            <person name="Cheng X."/>
            <person name="de Jager V."/>
            <person name="Exposito R.G."/>
            <person name="Watrous J."/>
            <person name="Patel N."/>
            <person name="Postma J."/>
            <person name="Dorrestein P.C."/>
            <person name="Kobayashi D."/>
            <person name="Raaijmakers J.M."/>
        </authorList>
    </citation>
    <scope>NUCLEOTIDE SEQUENCE [LARGE SCALE GENOMIC DNA]</scope>
    <source>
        <strain evidence="1 2">76</strain>
    </source>
</reference>
<evidence type="ECO:0000313" key="1">
    <source>
        <dbReference type="EMBL" id="ALN79575.1"/>
    </source>
</evidence>
<sequence length="40" mass="4549">MHGRLDNRVEERRSARCAAPAWPECNGGVRDPCPPITHRH</sequence>
<name>A0A0S2F7P7_LYSAN</name>
<keyword evidence="2" id="KW-1185">Reference proteome</keyword>
<evidence type="ECO:0000313" key="2">
    <source>
        <dbReference type="Proteomes" id="UP000060787"/>
    </source>
</evidence>
<organism evidence="1 2">
    <name type="scientific">Lysobacter antibioticus</name>
    <dbReference type="NCBI Taxonomy" id="84531"/>
    <lineage>
        <taxon>Bacteria</taxon>
        <taxon>Pseudomonadati</taxon>
        <taxon>Pseudomonadota</taxon>
        <taxon>Gammaproteobacteria</taxon>
        <taxon>Lysobacterales</taxon>
        <taxon>Lysobacteraceae</taxon>
        <taxon>Lysobacter</taxon>
    </lineage>
</organism>
<dbReference type="KEGG" id="lab:LA76x_1419"/>
<accession>A0A0S2F7P7</accession>